<dbReference type="OrthoDB" id="8431159at2"/>
<sequence length="464" mass="53899">MAGNNEAKILRQISGLERLASEVLEKKRRLRPRRPIVIEFSGSPKSGKTSCISSLDIFLRRNKFRTVVLTERASVCPIENKFDPLFNVWTGCGSLNQLSELISREARSVDIIILDRGFFDSLCWFEWQRNHRYLRADDYNCFVGFFTSPRFRMMIDLVLLFEASPEVSIDREYRNLLTRREGSIMRKNVLESYKEACREAVKKYSNIFRAIHRYDTSNQDQNEVSYSVTKKVLDTLNEVADEKIGYVDISAISSVHDTIFRYSEIKKHISSSMNFDYRDRVENNKSLIQFIPIAVVKDTHSKRFLAGRKALKATSSLSPERDRVLLYFGGHVREEDKTLFENPTELSVLKQCLYREVKEEIGLDVDSDEPNPLCVWVRDGTKSDNHLAVVFVVEKDFDYMKFQIDDEEFVRYEKKGTPGTEIVSEETIIDNYRELDSWSRNIMENVFKIGPSPERKKSAQGSLI</sequence>
<dbReference type="RefSeq" id="WP_128777500.1">
    <property type="nucleotide sequence ID" value="NZ_RYFI01000009.1"/>
</dbReference>
<dbReference type="Proteomes" id="UP000289708">
    <property type="component" value="Unassembled WGS sequence"/>
</dbReference>
<evidence type="ECO:0000313" key="2">
    <source>
        <dbReference type="Proteomes" id="UP000289708"/>
    </source>
</evidence>
<name>A0A4Q0MI68_9HYPH</name>
<dbReference type="AlphaFoldDB" id="A0A4Q0MI68"/>
<dbReference type="Gene3D" id="3.90.79.10">
    <property type="entry name" value="Nucleoside Triphosphate Pyrophosphohydrolase"/>
    <property type="match status" value="1"/>
</dbReference>
<evidence type="ECO:0008006" key="3">
    <source>
        <dbReference type="Google" id="ProtNLM"/>
    </source>
</evidence>
<accession>A0A4Q0MI68</accession>
<organism evidence="1 2">
    <name type="scientific">Hansschlegelia zhihuaiae</name>
    <dbReference type="NCBI Taxonomy" id="405005"/>
    <lineage>
        <taxon>Bacteria</taxon>
        <taxon>Pseudomonadati</taxon>
        <taxon>Pseudomonadota</taxon>
        <taxon>Alphaproteobacteria</taxon>
        <taxon>Hyphomicrobiales</taxon>
        <taxon>Methylopilaceae</taxon>
        <taxon>Hansschlegelia</taxon>
    </lineage>
</organism>
<evidence type="ECO:0000313" key="1">
    <source>
        <dbReference type="EMBL" id="RXF73307.1"/>
    </source>
</evidence>
<dbReference type="SUPFAM" id="SSF52540">
    <property type="entry name" value="P-loop containing nucleoside triphosphate hydrolases"/>
    <property type="match status" value="1"/>
</dbReference>
<keyword evidence="2" id="KW-1185">Reference proteome</keyword>
<dbReference type="InterPro" id="IPR027417">
    <property type="entry name" value="P-loop_NTPase"/>
</dbReference>
<comment type="caution">
    <text evidence="1">The sequence shown here is derived from an EMBL/GenBank/DDBJ whole genome shotgun (WGS) entry which is preliminary data.</text>
</comment>
<proteinExistence type="predicted"/>
<dbReference type="Gene3D" id="3.40.50.300">
    <property type="entry name" value="P-loop containing nucleotide triphosphate hydrolases"/>
    <property type="match status" value="1"/>
</dbReference>
<gene>
    <name evidence="1" type="ORF">EK403_10790</name>
</gene>
<reference evidence="1 2" key="1">
    <citation type="submission" date="2018-12" db="EMBL/GenBank/DDBJ databases">
        <title>bacterium Hansschlegelia zhihuaiae S113.</title>
        <authorList>
            <person name="He J."/>
        </authorList>
    </citation>
    <scope>NUCLEOTIDE SEQUENCE [LARGE SCALE GENOMIC DNA]</scope>
    <source>
        <strain evidence="1 2">S 113</strain>
    </source>
</reference>
<dbReference type="EMBL" id="RYFI01000009">
    <property type="protein sequence ID" value="RXF73307.1"/>
    <property type="molecule type" value="Genomic_DNA"/>
</dbReference>
<dbReference type="InterPro" id="IPR015797">
    <property type="entry name" value="NUDIX_hydrolase-like_dom_sf"/>
</dbReference>
<protein>
    <recommendedName>
        <fullName evidence="3">Nudix hydrolase domain-containing protein</fullName>
    </recommendedName>
</protein>
<dbReference type="SUPFAM" id="SSF55811">
    <property type="entry name" value="Nudix"/>
    <property type="match status" value="1"/>
</dbReference>